<dbReference type="AlphaFoldDB" id="A0A8S1E1Y1"/>
<evidence type="ECO:0000259" key="5">
    <source>
        <dbReference type="Pfam" id="PF06441"/>
    </source>
</evidence>
<dbReference type="PANTHER" id="PTHR21661">
    <property type="entry name" value="EPOXIDE HYDROLASE 1-RELATED"/>
    <property type="match status" value="1"/>
</dbReference>
<evidence type="ECO:0000256" key="4">
    <source>
        <dbReference type="SAM" id="Phobius"/>
    </source>
</evidence>
<feature type="region of interest" description="Disordered" evidence="3">
    <location>
        <begin position="80"/>
        <end position="108"/>
    </location>
</feature>
<keyword evidence="4" id="KW-0472">Membrane</keyword>
<keyword evidence="2" id="KW-0378">Hydrolase</keyword>
<keyword evidence="4" id="KW-0812">Transmembrane</keyword>
<organism evidence="6 7">
    <name type="scientific">Caenorhabditis bovis</name>
    <dbReference type="NCBI Taxonomy" id="2654633"/>
    <lineage>
        <taxon>Eukaryota</taxon>
        <taxon>Metazoa</taxon>
        <taxon>Ecdysozoa</taxon>
        <taxon>Nematoda</taxon>
        <taxon>Chromadorea</taxon>
        <taxon>Rhabditida</taxon>
        <taxon>Rhabditina</taxon>
        <taxon>Rhabditomorpha</taxon>
        <taxon>Rhabditoidea</taxon>
        <taxon>Rhabditidae</taxon>
        <taxon>Peloderinae</taxon>
        <taxon>Caenorhabditis</taxon>
    </lineage>
</organism>
<dbReference type="SUPFAM" id="SSF53474">
    <property type="entry name" value="alpha/beta-Hydrolases"/>
    <property type="match status" value="1"/>
</dbReference>
<dbReference type="GO" id="GO:0097176">
    <property type="term" value="P:epoxide metabolic process"/>
    <property type="evidence" value="ECO:0007669"/>
    <property type="project" value="TreeGrafter"/>
</dbReference>
<dbReference type="Proteomes" id="UP000494206">
    <property type="component" value="Unassembled WGS sequence"/>
</dbReference>
<reference evidence="6 7" key="1">
    <citation type="submission" date="2020-04" db="EMBL/GenBank/DDBJ databases">
        <authorList>
            <person name="Laetsch R D."/>
            <person name="Stevens L."/>
            <person name="Kumar S."/>
            <person name="Blaxter L. M."/>
        </authorList>
    </citation>
    <scope>NUCLEOTIDE SEQUENCE [LARGE SCALE GENOMIC DNA]</scope>
</reference>
<comment type="caution">
    <text evidence="6">The sequence shown here is derived from an EMBL/GenBank/DDBJ whole genome shotgun (WGS) entry which is preliminary data.</text>
</comment>
<feature type="transmembrane region" description="Helical" evidence="4">
    <location>
        <begin position="27"/>
        <end position="56"/>
    </location>
</feature>
<evidence type="ECO:0000256" key="1">
    <source>
        <dbReference type="ARBA" id="ARBA00010088"/>
    </source>
</evidence>
<dbReference type="InterPro" id="IPR029058">
    <property type="entry name" value="AB_hydrolase_fold"/>
</dbReference>
<evidence type="ECO:0000313" key="6">
    <source>
        <dbReference type="EMBL" id="CAB3397589.1"/>
    </source>
</evidence>
<dbReference type="GO" id="GO:0004301">
    <property type="term" value="F:epoxide hydrolase activity"/>
    <property type="evidence" value="ECO:0007669"/>
    <property type="project" value="TreeGrafter"/>
</dbReference>
<keyword evidence="4" id="KW-1133">Transmembrane helix</keyword>
<feature type="compositionally biased region" description="Basic and acidic residues" evidence="3">
    <location>
        <begin position="99"/>
        <end position="108"/>
    </location>
</feature>
<dbReference type="Pfam" id="PF06441">
    <property type="entry name" value="EHN"/>
    <property type="match status" value="1"/>
</dbReference>
<feature type="domain" description="Epoxide hydrolase N-terminal" evidence="5">
    <location>
        <begin position="176"/>
        <end position="275"/>
    </location>
</feature>
<gene>
    <name evidence="6" type="ORF">CBOVIS_LOCUS978</name>
</gene>
<name>A0A8S1E1Y1_9PELO</name>
<dbReference type="PANTHER" id="PTHR21661:SF16">
    <property type="entry name" value="EPOXIDE HYDROLASE"/>
    <property type="match status" value="1"/>
</dbReference>
<feature type="transmembrane region" description="Helical" evidence="4">
    <location>
        <begin position="126"/>
        <end position="145"/>
    </location>
</feature>
<dbReference type="OrthoDB" id="7130006at2759"/>
<sequence length="838" mass="96139">MMNTSAVINNGSPNAPVVINVALGAPLWFYIGTMSILMFSCSCCVLWCLCMFISLARDDKKSTTAKSSARRELDAISQSIRSTRKKRNVKGEEEDEDGDGKIDDKNDVEQGRQTSIDHSSWQMSSFFFYSVLFISIISIFISIYFHKPQFPPLEIDKDGYWKPGNPVKDDDTIYSHTIKIDETEIQKFKNKLASETRIKYRNEEYDKYLDRLFQVIENFDWKQHENFLNTFKQYRTEIEGLNVHFARISTPLQGKNKKLVPILLLHGFPGSFWDFFKLVPILSNPSRHGFDFGVKETIQFDVIIPSIPGFVFSEKPEKSGFDAIAITRIIAKLMDRLDIDEYFVHGCQGFGSDIATLLTSLYPDDILGLHLSNPFVRPTFSTYTLSKYVFSAIFGNEDERGFTEIQEYFRDEKFSVSMSPEVIGTSLQNSPMSTVLFIENEWKSLSSRAKTTNLFNLFTLDEIATEIYIYWLTSSAPSALQILNECYNKDLIWLSAQPKIPTAVVYSKESPWLCSENLLSDKYLNITRITHLPKGGLFHHLQDAKKIAEDIFSDGERRKRRLAFRAGKFPDDLITAEKIKKFTFAIECAPGQPKYTDFKLTEGMLLIRVPSFMVPPVEYCDHLLKINDTQIKSKKVLAQFLAENVDQNKPHVLVFHVRRIMSVEHITDHSKLPSNASIKRPKTNNPLVKPSEGYEYYKTILIYFPKSKLGINVKSYNDVVYVESIDNTWGSTTRRFLYVGDAILKIDDQEIFDVQKTQQTLINGLQNNGIVTLIIERATAQAASNFVRSVLFWNKCVDPQLAMDVIHICKKRYDYHVRNGFGPEPKPILRDSSSKKQE</sequence>
<comment type="similarity">
    <text evidence="1">Belongs to the peptidase S33 family.</text>
</comment>
<proteinExistence type="inferred from homology"/>
<protein>
    <recommendedName>
        <fullName evidence="5">Epoxide hydrolase N-terminal domain-containing protein</fullName>
    </recommendedName>
</protein>
<dbReference type="SUPFAM" id="SSF50156">
    <property type="entry name" value="PDZ domain-like"/>
    <property type="match status" value="1"/>
</dbReference>
<accession>A0A8S1E1Y1</accession>
<dbReference type="Gene3D" id="3.40.50.1820">
    <property type="entry name" value="alpha/beta hydrolase"/>
    <property type="match status" value="1"/>
</dbReference>
<evidence type="ECO:0000256" key="2">
    <source>
        <dbReference type="ARBA" id="ARBA00022801"/>
    </source>
</evidence>
<evidence type="ECO:0000313" key="7">
    <source>
        <dbReference type="Proteomes" id="UP000494206"/>
    </source>
</evidence>
<evidence type="ECO:0000256" key="3">
    <source>
        <dbReference type="SAM" id="MobiDB-lite"/>
    </source>
</evidence>
<dbReference type="EMBL" id="CADEPM010000001">
    <property type="protein sequence ID" value="CAB3397589.1"/>
    <property type="molecule type" value="Genomic_DNA"/>
</dbReference>
<dbReference type="InterPro" id="IPR010497">
    <property type="entry name" value="Epoxide_hydro_N"/>
</dbReference>
<dbReference type="InterPro" id="IPR036034">
    <property type="entry name" value="PDZ_sf"/>
</dbReference>
<keyword evidence="7" id="KW-1185">Reference proteome</keyword>